<accession>A0A0C9Y7N6</accession>
<sequence>MSVRQTGLIHPLLVESEPVMSTHPSSDMFGIPRPPFAAIKWPSPQIDTLIRTHPSLKKDDPSRALPDLSDF</sequence>
<gene>
    <name evidence="1" type="ORF">PISMIDRAFT_576097</name>
</gene>
<reference evidence="2" key="2">
    <citation type="submission" date="2015-01" db="EMBL/GenBank/DDBJ databases">
        <title>Evolutionary Origins and Diversification of the Mycorrhizal Mutualists.</title>
        <authorList>
            <consortium name="DOE Joint Genome Institute"/>
            <consortium name="Mycorrhizal Genomics Consortium"/>
            <person name="Kohler A."/>
            <person name="Kuo A."/>
            <person name="Nagy L.G."/>
            <person name="Floudas D."/>
            <person name="Copeland A."/>
            <person name="Barry K.W."/>
            <person name="Cichocki N."/>
            <person name="Veneault-Fourrey C."/>
            <person name="LaButti K."/>
            <person name="Lindquist E.A."/>
            <person name="Lipzen A."/>
            <person name="Lundell T."/>
            <person name="Morin E."/>
            <person name="Murat C."/>
            <person name="Riley R."/>
            <person name="Ohm R."/>
            <person name="Sun H."/>
            <person name="Tunlid A."/>
            <person name="Henrissat B."/>
            <person name="Grigoriev I.V."/>
            <person name="Hibbett D.S."/>
            <person name="Martin F."/>
        </authorList>
    </citation>
    <scope>NUCLEOTIDE SEQUENCE [LARGE SCALE GENOMIC DNA]</scope>
    <source>
        <strain evidence="2">441</strain>
    </source>
</reference>
<protein>
    <submittedName>
        <fullName evidence="1">Uncharacterized protein</fullName>
    </submittedName>
</protein>
<evidence type="ECO:0000313" key="2">
    <source>
        <dbReference type="Proteomes" id="UP000054018"/>
    </source>
</evidence>
<keyword evidence="2" id="KW-1185">Reference proteome</keyword>
<evidence type="ECO:0000313" key="1">
    <source>
        <dbReference type="EMBL" id="KIK20720.1"/>
    </source>
</evidence>
<name>A0A0C9Y7N6_9AGAM</name>
<dbReference type="AlphaFoldDB" id="A0A0C9Y7N6"/>
<reference evidence="1 2" key="1">
    <citation type="submission" date="2014-04" db="EMBL/GenBank/DDBJ databases">
        <authorList>
            <consortium name="DOE Joint Genome Institute"/>
            <person name="Kuo A."/>
            <person name="Kohler A."/>
            <person name="Costa M.D."/>
            <person name="Nagy L.G."/>
            <person name="Floudas D."/>
            <person name="Copeland A."/>
            <person name="Barry K.W."/>
            <person name="Cichocki N."/>
            <person name="Veneault-Fourrey C."/>
            <person name="LaButti K."/>
            <person name="Lindquist E.A."/>
            <person name="Lipzen A."/>
            <person name="Lundell T."/>
            <person name="Morin E."/>
            <person name="Murat C."/>
            <person name="Sun H."/>
            <person name="Tunlid A."/>
            <person name="Henrissat B."/>
            <person name="Grigoriev I.V."/>
            <person name="Hibbett D.S."/>
            <person name="Martin F."/>
            <person name="Nordberg H.P."/>
            <person name="Cantor M.N."/>
            <person name="Hua S.X."/>
        </authorList>
    </citation>
    <scope>NUCLEOTIDE SEQUENCE [LARGE SCALE GENOMIC DNA]</scope>
    <source>
        <strain evidence="1 2">441</strain>
    </source>
</reference>
<dbReference type="HOGENOM" id="CLU_2741020_0_0_1"/>
<proteinExistence type="predicted"/>
<organism evidence="1 2">
    <name type="scientific">Pisolithus microcarpus 441</name>
    <dbReference type="NCBI Taxonomy" id="765257"/>
    <lineage>
        <taxon>Eukaryota</taxon>
        <taxon>Fungi</taxon>
        <taxon>Dikarya</taxon>
        <taxon>Basidiomycota</taxon>
        <taxon>Agaricomycotina</taxon>
        <taxon>Agaricomycetes</taxon>
        <taxon>Agaricomycetidae</taxon>
        <taxon>Boletales</taxon>
        <taxon>Sclerodermatineae</taxon>
        <taxon>Pisolithaceae</taxon>
        <taxon>Pisolithus</taxon>
    </lineage>
</organism>
<dbReference type="EMBL" id="KN833760">
    <property type="protein sequence ID" value="KIK20720.1"/>
    <property type="molecule type" value="Genomic_DNA"/>
</dbReference>
<dbReference type="Proteomes" id="UP000054018">
    <property type="component" value="Unassembled WGS sequence"/>
</dbReference>